<dbReference type="EMBL" id="LAZR01005611">
    <property type="protein sequence ID" value="KKM98507.1"/>
    <property type="molecule type" value="Genomic_DNA"/>
</dbReference>
<dbReference type="InterPro" id="IPR010697">
    <property type="entry name" value="YspA"/>
</dbReference>
<organism evidence="1">
    <name type="scientific">marine sediment metagenome</name>
    <dbReference type="NCBI Taxonomy" id="412755"/>
    <lineage>
        <taxon>unclassified sequences</taxon>
        <taxon>metagenomes</taxon>
        <taxon>ecological metagenomes</taxon>
    </lineage>
</organism>
<protein>
    <recommendedName>
        <fullName evidence="2">DNA recombination-mediator protein A</fullName>
    </recommendedName>
</protein>
<evidence type="ECO:0000313" key="1">
    <source>
        <dbReference type="EMBL" id="KKM98507.1"/>
    </source>
</evidence>
<sequence>MIEHDKLPIQPILGITGHRPKKLYGYDDACPGNLFIINAMGEFFKEHWPNKVITGMALGADQWAAQWCIKLEIPFIAAVPTEGQENMWPEESKKKYQWLLERASTIVIVTPTNPGTKLDLTLSAKMQKRNEWIVDHSDSMLSVFGGYAGGTRNCLEYAKEKEKHIDIINPGDYYKTV</sequence>
<dbReference type="AlphaFoldDB" id="A0A0F9PZ82"/>
<comment type="caution">
    <text evidence="1">The sequence shown here is derived from an EMBL/GenBank/DDBJ whole genome shotgun (WGS) entry which is preliminary data.</text>
</comment>
<dbReference type="PANTHER" id="PTHR38440:SF1">
    <property type="entry name" value="UPF0398 PROTEIN SPR0331"/>
    <property type="match status" value="1"/>
</dbReference>
<dbReference type="Gene3D" id="3.40.50.450">
    <property type="match status" value="1"/>
</dbReference>
<dbReference type="Pfam" id="PF06908">
    <property type="entry name" value="YpsA"/>
    <property type="match status" value="1"/>
</dbReference>
<name>A0A0F9PZ82_9ZZZZ</name>
<accession>A0A0F9PZ82</accession>
<gene>
    <name evidence="1" type="ORF">LCGC14_1157220</name>
</gene>
<proteinExistence type="predicted"/>
<dbReference type="PANTHER" id="PTHR38440">
    <property type="entry name" value="UPF0398 PROTEIN YPSA"/>
    <property type="match status" value="1"/>
</dbReference>
<reference evidence="1" key="1">
    <citation type="journal article" date="2015" name="Nature">
        <title>Complex archaea that bridge the gap between prokaryotes and eukaryotes.</title>
        <authorList>
            <person name="Spang A."/>
            <person name="Saw J.H."/>
            <person name="Jorgensen S.L."/>
            <person name="Zaremba-Niedzwiedzka K."/>
            <person name="Martijn J."/>
            <person name="Lind A.E."/>
            <person name="van Eijk R."/>
            <person name="Schleper C."/>
            <person name="Guy L."/>
            <person name="Ettema T.J."/>
        </authorList>
    </citation>
    <scope>NUCLEOTIDE SEQUENCE</scope>
</reference>
<evidence type="ECO:0008006" key="2">
    <source>
        <dbReference type="Google" id="ProtNLM"/>
    </source>
</evidence>
<dbReference type="SUPFAM" id="SSF102405">
    <property type="entry name" value="MCP/YpsA-like"/>
    <property type="match status" value="1"/>
</dbReference>